<feature type="transmembrane region" description="Helical" evidence="2">
    <location>
        <begin position="586"/>
        <end position="605"/>
    </location>
</feature>
<feature type="transmembrane region" description="Helical" evidence="2">
    <location>
        <begin position="321"/>
        <end position="343"/>
    </location>
</feature>
<protein>
    <submittedName>
        <fullName evidence="3">Putative iron-regulated membrane protein</fullName>
    </submittedName>
</protein>
<feature type="transmembrane region" description="Helical" evidence="2">
    <location>
        <begin position="481"/>
        <end position="503"/>
    </location>
</feature>
<name>A0A4R6EDA7_9RHOO</name>
<dbReference type="InterPro" id="IPR005625">
    <property type="entry name" value="PepSY-ass_TM"/>
</dbReference>
<feature type="transmembrane region" description="Helical" evidence="2">
    <location>
        <begin position="276"/>
        <end position="300"/>
    </location>
</feature>
<feature type="compositionally biased region" description="Basic and acidic residues" evidence="1">
    <location>
        <begin position="102"/>
        <end position="113"/>
    </location>
</feature>
<dbReference type="PANTHER" id="PTHR34219:SF4">
    <property type="entry name" value="PEPSY DOMAIN-CONTAINING PROTEIN"/>
    <property type="match status" value="1"/>
</dbReference>
<feature type="compositionally biased region" description="Low complexity" evidence="1">
    <location>
        <begin position="212"/>
        <end position="234"/>
    </location>
</feature>
<dbReference type="OrthoDB" id="9776609at2"/>
<feature type="transmembrane region" description="Helical" evidence="2">
    <location>
        <begin position="21"/>
        <end position="40"/>
    </location>
</feature>
<feature type="compositionally biased region" description="Basic and acidic residues" evidence="1">
    <location>
        <begin position="168"/>
        <end position="194"/>
    </location>
</feature>
<dbReference type="Proteomes" id="UP000295129">
    <property type="component" value="Unassembled WGS sequence"/>
</dbReference>
<dbReference type="RefSeq" id="WP_133588393.1">
    <property type="nucleotide sequence ID" value="NZ_SNVV01000002.1"/>
</dbReference>
<evidence type="ECO:0000313" key="3">
    <source>
        <dbReference type="EMBL" id="TDN56170.1"/>
    </source>
</evidence>
<feature type="compositionally biased region" description="Basic and acidic residues" evidence="1">
    <location>
        <begin position="131"/>
        <end position="161"/>
    </location>
</feature>
<keyword evidence="2" id="KW-0812">Transmembrane</keyword>
<dbReference type="PANTHER" id="PTHR34219">
    <property type="entry name" value="IRON-REGULATED INNER MEMBRANE PROTEIN-RELATED"/>
    <property type="match status" value="1"/>
</dbReference>
<dbReference type="AlphaFoldDB" id="A0A4R6EDA7"/>
<keyword evidence="2" id="KW-0472">Membrane</keyword>
<gene>
    <name evidence="3" type="ORF">C7389_102105</name>
</gene>
<evidence type="ECO:0000256" key="1">
    <source>
        <dbReference type="SAM" id="MobiDB-lite"/>
    </source>
</evidence>
<reference evidence="3 4" key="1">
    <citation type="submission" date="2019-03" db="EMBL/GenBank/DDBJ databases">
        <title>Genomic Encyclopedia of Type Strains, Phase IV (KMG-IV): sequencing the most valuable type-strain genomes for metagenomic binning, comparative biology and taxonomic classification.</title>
        <authorList>
            <person name="Goeker M."/>
        </authorList>
    </citation>
    <scope>NUCLEOTIDE SEQUENCE [LARGE SCALE GENOMIC DNA]</scope>
    <source>
        <strain evidence="3 4">DSM 12121</strain>
    </source>
</reference>
<feature type="transmembrane region" description="Helical" evidence="2">
    <location>
        <begin position="555"/>
        <end position="574"/>
    </location>
</feature>
<dbReference type="EMBL" id="SNVV01000002">
    <property type="protein sequence ID" value="TDN56170.1"/>
    <property type="molecule type" value="Genomic_DNA"/>
</dbReference>
<dbReference type="Pfam" id="PF03929">
    <property type="entry name" value="PepSY_TM"/>
    <property type="match status" value="2"/>
</dbReference>
<keyword evidence="2" id="KW-1133">Transmembrane helix</keyword>
<comment type="caution">
    <text evidence="3">The sequence shown here is derived from an EMBL/GenBank/DDBJ whole genome shotgun (WGS) entry which is preliminary data.</text>
</comment>
<feature type="transmembrane region" description="Helical" evidence="2">
    <location>
        <begin position="617"/>
        <end position="637"/>
    </location>
</feature>
<organism evidence="3 4">
    <name type="scientific">Azoarcus indigens</name>
    <dbReference type="NCBI Taxonomy" id="29545"/>
    <lineage>
        <taxon>Bacteria</taxon>
        <taxon>Pseudomonadati</taxon>
        <taxon>Pseudomonadota</taxon>
        <taxon>Betaproteobacteria</taxon>
        <taxon>Rhodocyclales</taxon>
        <taxon>Zoogloeaceae</taxon>
        <taxon>Azoarcus</taxon>
    </lineage>
</organism>
<evidence type="ECO:0000256" key="2">
    <source>
        <dbReference type="SAM" id="Phobius"/>
    </source>
</evidence>
<evidence type="ECO:0000313" key="4">
    <source>
        <dbReference type="Proteomes" id="UP000295129"/>
    </source>
</evidence>
<proteinExistence type="predicted"/>
<keyword evidence="4" id="KW-1185">Reference proteome</keyword>
<feature type="region of interest" description="Disordered" evidence="1">
    <location>
        <begin position="99"/>
        <end position="234"/>
    </location>
</feature>
<sequence>MRFDKPRHFRQSMSWLHTWAGLVLGWLLFAVFVTGTLAFFRNEITTWMQPELHSARDDGHGLERAVAVLERKAPDAQQWSINLQGPRSPVMNLSWREAPAAGERRSAGRRGEEGGDADSGLEPPGGPAGRGEGHRAQDMQREGRGDRPEGARAEGMQREGRGAGGRAEGGRGEGMQREGMRADNAPRQEAHTGGERGPGSARPQRGGEGREMAMAAPQAEPAQAEARQQGGQQAQNRLIMDPATGEILQPRQTAGGNFLYRFHFELYGMDRLTGRWIVGIATMFMFVAIISGVIVHRNIFKDFFTFRPGKGKRSWLDAHNATGVLALPFHVVITFSGLLLLGFQLMPAAVLTAYDGDTRAMAQEMRGRGNANAPLPRPSGEKAALTPLAPLVAEAEREWPMQGVGAITITNPGDARATIEIRQARTEGLSSRGAARRMVFDGVTGEVLERPPVAESSAASSAWNLMTALHMGRFASSLPRWLLFASGVLGSLMVASGLAMWVIARQKDREALGRTPRGHRLVEVLNVAAVSGLLIAIAAYFWGNRLLPADLAERNLWEIRVFFSVWALAALHAIVRKYKAAWVEQLTLAGVLAMLLPVLNGASGGVHLGHSLGAGQLQVACFDACALVLGALLMFAARKVSLHVPRAKPGTKSRPAGASKAKKAEAVDELAAGLPVALKTEEA</sequence>
<feature type="transmembrane region" description="Helical" evidence="2">
    <location>
        <begin position="524"/>
        <end position="543"/>
    </location>
</feature>
<accession>A0A4R6EDA7</accession>